<sequence>MAPKPGILSEWPWRPLGNFKYLLLAPFAVHSTYSFMTKGKEERDLFEFLIFPFMLWRVLHNQMWISVSRYITAKGTKRIVDRGINFELVDFESNWDDEIMLNGIAFYVLNKMMLYFGGSPFPLWRKGGVIVTILLHIGPLEFTHYWWHRLMHLPYFYTRYHYHHHAFIASESNNASVTAFLEVASFYMIFGIPLLGMVLTGTGSIIVIYGYITLFEFLNGAGHCNFEVTPKWLFSKFHPFMFTSSFHALHHTQFWTNYSLFLPFYDYIYGTYDKSSDIIYETSDKRPEESPDVVHLTHLTTADSIYHLQFGFLTLAAEPQSSKWYLKVLWPLTCLSVIFIRMCGRAFISERNTFKKLKLQSWVVPRYNKQYFSQKQRGDINKLIEDAILEADKKGAKAFSLGLMNQQEDLNRNGELYIQRHPQLKVKVVDGSSLAAAVVLNSIPAETTQVILRGKLDKVAYAIASALCQKGIQQNNLILYFKQVVTLRENEFEKLKHIYKSKSNVVLSHTFDQKVWLVGNGLIEKEQLKASKGTIFIPFSQYPPKEVRKDCYYHTTPSMMAPKSFQNLHSCENWLPRRAISASRVAGIVHALEGWDVHDCGTNMLGIDKVWDASLQHGFLPLPIPV</sequence>
<dbReference type="GO" id="GO:0005506">
    <property type="term" value="F:iron ion binding"/>
    <property type="evidence" value="ECO:0007669"/>
    <property type="project" value="InterPro"/>
</dbReference>
<evidence type="ECO:0000313" key="10">
    <source>
        <dbReference type="Proteomes" id="UP001054252"/>
    </source>
</evidence>
<comment type="subcellular location">
    <subcellularLocation>
        <location evidence="1">Membrane</location>
        <topology evidence="1">Multi-pass membrane protein</topology>
    </subcellularLocation>
</comment>
<dbReference type="Pfam" id="PF04116">
    <property type="entry name" value="FA_hydroxylase"/>
    <property type="match status" value="1"/>
</dbReference>
<dbReference type="AlphaFoldDB" id="A0AAV5KGT6"/>
<evidence type="ECO:0000256" key="5">
    <source>
        <dbReference type="ARBA" id="ARBA00023136"/>
    </source>
</evidence>
<reference evidence="9 10" key="1">
    <citation type="journal article" date="2021" name="Commun. Biol.">
        <title>The genome of Shorea leprosula (Dipterocarpaceae) highlights the ecological relevance of drought in aseasonal tropical rainforests.</title>
        <authorList>
            <person name="Ng K.K.S."/>
            <person name="Kobayashi M.J."/>
            <person name="Fawcett J.A."/>
            <person name="Hatakeyama M."/>
            <person name="Paape T."/>
            <person name="Ng C.H."/>
            <person name="Ang C.C."/>
            <person name="Tnah L.H."/>
            <person name="Lee C.T."/>
            <person name="Nishiyama T."/>
            <person name="Sese J."/>
            <person name="O'Brien M.J."/>
            <person name="Copetti D."/>
            <person name="Mohd Noor M.I."/>
            <person name="Ong R.C."/>
            <person name="Putra M."/>
            <person name="Sireger I.Z."/>
            <person name="Indrioko S."/>
            <person name="Kosugi Y."/>
            <person name="Izuno A."/>
            <person name="Isagi Y."/>
            <person name="Lee S.L."/>
            <person name="Shimizu K.K."/>
        </authorList>
    </citation>
    <scope>NUCLEOTIDE SEQUENCE [LARGE SCALE GENOMIC DNA]</scope>
    <source>
        <strain evidence="9">214</strain>
    </source>
</reference>
<keyword evidence="10" id="KW-1185">Reference proteome</keyword>
<dbReference type="Proteomes" id="UP001054252">
    <property type="component" value="Unassembled WGS sequence"/>
</dbReference>
<keyword evidence="4 6" id="KW-1133">Transmembrane helix</keyword>
<dbReference type="Pfam" id="PF12076">
    <property type="entry name" value="CER1-like_C"/>
    <property type="match status" value="1"/>
</dbReference>
<evidence type="ECO:0000256" key="3">
    <source>
        <dbReference type="ARBA" id="ARBA00022692"/>
    </source>
</evidence>
<dbReference type="GO" id="GO:0008610">
    <property type="term" value="P:lipid biosynthetic process"/>
    <property type="evidence" value="ECO:0007669"/>
    <property type="project" value="InterPro"/>
</dbReference>
<dbReference type="InterPro" id="IPR050307">
    <property type="entry name" value="Sterol_Desaturase_Related"/>
</dbReference>
<gene>
    <name evidence="9" type="ORF">SLEP1_g33483</name>
</gene>
<keyword evidence="5 6" id="KW-0472">Membrane</keyword>
<evidence type="ECO:0000256" key="6">
    <source>
        <dbReference type="SAM" id="Phobius"/>
    </source>
</evidence>
<dbReference type="InterPro" id="IPR006694">
    <property type="entry name" value="Fatty_acid_hydroxylase"/>
</dbReference>
<evidence type="ECO:0000256" key="1">
    <source>
        <dbReference type="ARBA" id="ARBA00004141"/>
    </source>
</evidence>
<evidence type="ECO:0000256" key="4">
    <source>
        <dbReference type="ARBA" id="ARBA00022989"/>
    </source>
</evidence>
<dbReference type="GO" id="GO:0016020">
    <property type="term" value="C:membrane"/>
    <property type="evidence" value="ECO:0007669"/>
    <property type="project" value="UniProtKB-SubCell"/>
</dbReference>
<proteinExistence type="inferred from homology"/>
<feature type="domain" description="Fatty acid hydroxylase" evidence="7">
    <location>
        <begin position="135"/>
        <end position="271"/>
    </location>
</feature>
<dbReference type="GO" id="GO:0016491">
    <property type="term" value="F:oxidoreductase activity"/>
    <property type="evidence" value="ECO:0007669"/>
    <property type="project" value="InterPro"/>
</dbReference>
<dbReference type="InterPro" id="IPR021940">
    <property type="entry name" value="CER1-like_C"/>
</dbReference>
<evidence type="ECO:0008006" key="11">
    <source>
        <dbReference type="Google" id="ProtNLM"/>
    </source>
</evidence>
<dbReference type="PANTHER" id="PTHR11863">
    <property type="entry name" value="STEROL DESATURASE"/>
    <property type="match status" value="1"/>
</dbReference>
<comment type="caution">
    <text evidence="9">The sequence shown here is derived from an EMBL/GenBank/DDBJ whole genome shotgun (WGS) entry which is preliminary data.</text>
</comment>
<comment type="similarity">
    <text evidence="2">Belongs to the sterol desaturase family.</text>
</comment>
<evidence type="ECO:0000256" key="2">
    <source>
        <dbReference type="ARBA" id="ARBA00009324"/>
    </source>
</evidence>
<organism evidence="9 10">
    <name type="scientific">Rubroshorea leprosula</name>
    <dbReference type="NCBI Taxonomy" id="152421"/>
    <lineage>
        <taxon>Eukaryota</taxon>
        <taxon>Viridiplantae</taxon>
        <taxon>Streptophyta</taxon>
        <taxon>Embryophyta</taxon>
        <taxon>Tracheophyta</taxon>
        <taxon>Spermatophyta</taxon>
        <taxon>Magnoliopsida</taxon>
        <taxon>eudicotyledons</taxon>
        <taxon>Gunneridae</taxon>
        <taxon>Pentapetalae</taxon>
        <taxon>rosids</taxon>
        <taxon>malvids</taxon>
        <taxon>Malvales</taxon>
        <taxon>Dipterocarpaceae</taxon>
        <taxon>Rubroshorea</taxon>
    </lineage>
</organism>
<name>A0AAV5KGT6_9ROSI</name>
<evidence type="ECO:0000313" key="9">
    <source>
        <dbReference type="EMBL" id="GKV23788.1"/>
    </source>
</evidence>
<keyword evidence="3 6" id="KW-0812">Transmembrane</keyword>
<protein>
    <recommendedName>
        <fullName evidence="11">Protein ECERIFERUM 1-like</fullName>
    </recommendedName>
</protein>
<accession>A0AAV5KGT6</accession>
<feature type="transmembrane region" description="Helical" evidence="6">
    <location>
        <begin position="186"/>
        <end position="212"/>
    </location>
</feature>
<dbReference type="EMBL" id="BPVZ01000064">
    <property type="protein sequence ID" value="GKV23788.1"/>
    <property type="molecule type" value="Genomic_DNA"/>
</dbReference>
<evidence type="ECO:0000259" key="8">
    <source>
        <dbReference type="Pfam" id="PF12076"/>
    </source>
</evidence>
<feature type="domain" description="Very-long-chain aldehyde decarbonylase CER1-like C-terminal" evidence="8">
    <location>
        <begin position="450"/>
        <end position="621"/>
    </location>
</feature>
<evidence type="ECO:0000259" key="7">
    <source>
        <dbReference type="Pfam" id="PF04116"/>
    </source>
</evidence>